<keyword evidence="1" id="KW-1133">Transmembrane helix</keyword>
<protein>
    <submittedName>
        <fullName evidence="2">Uncharacterized protein</fullName>
    </submittedName>
</protein>
<gene>
    <name evidence="2" type="ORF">EJ02DRAFT_451101</name>
</gene>
<feature type="transmembrane region" description="Helical" evidence="1">
    <location>
        <begin position="75"/>
        <end position="102"/>
    </location>
</feature>
<evidence type="ECO:0000256" key="1">
    <source>
        <dbReference type="SAM" id="Phobius"/>
    </source>
</evidence>
<accession>A0A6A5T0C2</accession>
<dbReference type="EMBL" id="ML976006">
    <property type="protein sequence ID" value="KAF1945993.1"/>
    <property type="molecule type" value="Genomic_DNA"/>
</dbReference>
<sequence>MFLMHSSFKIILVMRNVRPCLQFPSQIPLNLFIFHQHIAQSVEFHEETMWLPSKPRSSSCSSLCIRRSGVVRCRALLRSIALSLLPVALLLILVAMVFAAGLRVLQRRSGRASGSQPGRDSLQDVEGQEGMMLSEHLAVIGNIPLRCSPHDRLKNELPGWRALRYLRAD</sequence>
<dbReference type="AlphaFoldDB" id="A0A6A5T0C2"/>
<keyword evidence="3" id="KW-1185">Reference proteome</keyword>
<evidence type="ECO:0000313" key="2">
    <source>
        <dbReference type="EMBL" id="KAF1945993.1"/>
    </source>
</evidence>
<keyword evidence="1" id="KW-0472">Membrane</keyword>
<evidence type="ECO:0000313" key="3">
    <source>
        <dbReference type="Proteomes" id="UP000800038"/>
    </source>
</evidence>
<name>A0A6A5T0C2_9PLEO</name>
<keyword evidence="1" id="KW-0812">Transmembrane</keyword>
<organism evidence="2 3">
    <name type="scientific">Clathrospora elynae</name>
    <dbReference type="NCBI Taxonomy" id="706981"/>
    <lineage>
        <taxon>Eukaryota</taxon>
        <taxon>Fungi</taxon>
        <taxon>Dikarya</taxon>
        <taxon>Ascomycota</taxon>
        <taxon>Pezizomycotina</taxon>
        <taxon>Dothideomycetes</taxon>
        <taxon>Pleosporomycetidae</taxon>
        <taxon>Pleosporales</taxon>
        <taxon>Diademaceae</taxon>
        <taxon>Clathrospora</taxon>
    </lineage>
</organism>
<proteinExistence type="predicted"/>
<reference evidence="2" key="1">
    <citation type="journal article" date="2020" name="Stud. Mycol.">
        <title>101 Dothideomycetes genomes: a test case for predicting lifestyles and emergence of pathogens.</title>
        <authorList>
            <person name="Haridas S."/>
            <person name="Albert R."/>
            <person name="Binder M."/>
            <person name="Bloem J."/>
            <person name="Labutti K."/>
            <person name="Salamov A."/>
            <person name="Andreopoulos B."/>
            <person name="Baker S."/>
            <person name="Barry K."/>
            <person name="Bills G."/>
            <person name="Bluhm B."/>
            <person name="Cannon C."/>
            <person name="Castanera R."/>
            <person name="Culley D."/>
            <person name="Daum C."/>
            <person name="Ezra D."/>
            <person name="Gonzalez J."/>
            <person name="Henrissat B."/>
            <person name="Kuo A."/>
            <person name="Liang C."/>
            <person name="Lipzen A."/>
            <person name="Lutzoni F."/>
            <person name="Magnuson J."/>
            <person name="Mondo S."/>
            <person name="Nolan M."/>
            <person name="Ohm R."/>
            <person name="Pangilinan J."/>
            <person name="Park H.-J."/>
            <person name="Ramirez L."/>
            <person name="Alfaro M."/>
            <person name="Sun H."/>
            <person name="Tritt A."/>
            <person name="Yoshinaga Y."/>
            <person name="Zwiers L.-H."/>
            <person name="Turgeon B."/>
            <person name="Goodwin S."/>
            <person name="Spatafora J."/>
            <person name="Crous P."/>
            <person name="Grigoriev I."/>
        </authorList>
    </citation>
    <scope>NUCLEOTIDE SEQUENCE</scope>
    <source>
        <strain evidence="2">CBS 161.51</strain>
    </source>
</reference>
<dbReference type="Proteomes" id="UP000800038">
    <property type="component" value="Unassembled WGS sequence"/>
</dbReference>